<accession>A0A4U6T9K5</accession>
<protein>
    <submittedName>
        <fullName evidence="1">Uncharacterized protein</fullName>
    </submittedName>
</protein>
<keyword evidence="2" id="KW-1185">Reference proteome</keyword>
<gene>
    <name evidence="1" type="ORF">SEVIR_9G497000v2</name>
</gene>
<reference evidence="1" key="1">
    <citation type="submission" date="2019-03" db="EMBL/GenBank/DDBJ databases">
        <title>WGS assembly of Setaria viridis.</title>
        <authorList>
            <person name="Huang P."/>
            <person name="Jenkins J."/>
            <person name="Grimwood J."/>
            <person name="Barry K."/>
            <person name="Healey A."/>
            <person name="Mamidi S."/>
            <person name="Sreedasyam A."/>
            <person name="Shu S."/>
            <person name="Feldman M."/>
            <person name="Wu J."/>
            <person name="Yu Y."/>
            <person name="Chen C."/>
            <person name="Johnson J."/>
            <person name="Rokhsar D."/>
            <person name="Baxter I."/>
            <person name="Schmutz J."/>
            <person name="Brutnell T."/>
            <person name="Kellogg E."/>
        </authorList>
    </citation>
    <scope>NUCLEOTIDE SEQUENCE [LARGE SCALE GENOMIC DNA]</scope>
</reference>
<dbReference type="Gramene" id="TKV97474">
    <property type="protein sequence ID" value="TKV97474"/>
    <property type="gene ID" value="SEVIR_9G497000v2"/>
</dbReference>
<dbReference type="EMBL" id="CM016560">
    <property type="protein sequence ID" value="TKV97474.1"/>
    <property type="molecule type" value="Genomic_DNA"/>
</dbReference>
<name>A0A4U6T9K5_SETVI</name>
<proteinExistence type="predicted"/>
<evidence type="ECO:0000313" key="2">
    <source>
        <dbReference type="Proteomes" id="UP000298652"/>
    </source>
</evidence>
<evidence type="ECO:0000313" key="1">
    <source>
        <dbReference type="EMBL" id="TKV97474.1"/>
    </source>
</evidence>
<dbReference type="AlphaFoldDB" id="A0A4U6T9K5"/>
<sequence>MWRCISSPLMVVLRCPRPVKDQAHAAVPTSIVLAVGSSAAPHIPSTCADMLIPDVVFVLVPDLYLADRLCVEWRTAGLGLIPTFAEIRSFSIDSQCDMYICCTLQNTNTNKFRIIWISQAVISRRRLSSRFSLFDPAYQGMMCMSWLKDFKRGKFFKLNSSCNAAYRWWYML</sequence>
<dbReference type="Proteomes" id="UP000298652">
    <property type="component" value="Chromosome 9"/>
</dbReference>
<organism evidence="1 2">
    <name type="scientific">Setaria viridis</name>
    <name type="common">Green bristlegrass</name>
    <name type="synonym">Setaria italica subsp. viridis</name>
    <dbReference type="NCBI Taxonomy" id="4556"/>
    <lineage>
        <taxon>Eukaryota</taxon>
        <taxon>Viridiplantae</taxon>
        <taxon>Streptophyta</taxon>
        <taxon>Embryophyta</taxon>
        <taxon>Tracheophyta</taxon>
        <taxon>Spermatophyta</taxon>
        <taxon>Magnoliopsida</taxon>
        <taxon>Liliopsida</taxon>
        <taxon>Poales</taxon>
        <taxon>Poaceae</taxon>
        <taxon>PACMAD clade</taxon>
        <taxon>Panicoideae</taxon>
        <taxon>Panicodae</taxon>
        <taxon>Paniceae</taxon>
        <taxon>Cenchrinae</taxon>
        <taxon>Setaria</taxon>
    </lineage>
</organism>